<dbReference type="PROSITE" id="PS50927">
    <property type="entry name" value="BULB_LECTIN"/>
    <property type="match status" value="1"/>
</dbReference>
<dbReference type="InterPro" id="IPR008271">
    <property type="entry name" value="Ser/Thr_kinase_AS"/>
</dbReference>
<dbReference type="FunFam" id="1.10.510.10:FF:001023">
    <property type="entry name" value="Os07g0541700 protein"/>
    <property type="match status" value="1"/>
</dbReference>
<dbReference type="AlphaFoldDB" id="A0AAP0C5P0"/>
<keyword evidence="6" id="KW-0732">Signal</keyword>
<comment type="catalytic activity">
    <reaction evidence="12">
        <text>L-seryl-[protein] + ATP = O-phospho-L-seryl-[protein] + ADP + H(+)</text>
        <dbReference type="Rhea" id="RHEA:17989"/>
        <dbReference type="Rhea" id="RHEA-COMP:9863"/>
        <dbReference type="Rhea" id="RHEA-COMP:11604"/>
        <dbReference type="ChEBI" id="CHEBI:15378"/>
        <dbReference type="ChEBI" id="CHEBI:29999"/>
        <dbReference type="ChEBI" id="CHEBI:30616"/>
        <dbReference type="ChEBI" id="CHEBI:83421"/>
        <dbReference type="ChEBI" id="CHEBI:456216"/>
        <dbReference type="EC" id="2.7.11.1"/>
    </reaction>
</comment>
<evidence type="ECO:0000256" key="12">
    <source>
        <dbReference type="ARBA" id="ARBA00048679"/>
    </source>
</evidence>
<evidence type="ECO:0000256" key="2">
    <source>
        <dbReference type="ARBA" id="ARBA00012513"/>
    </source>
</evidence>
<gene>
    <name evidence="15" type="ORF">SSX86_030341</name>
</gene>
<dbReference type="PANTHER" id="PTHR27002:SF932">
    <property type="entry name" value="RECEPTOR-LIKE SERINE_THREONINE-PROTEIN KINASE"/>
    <property type="match status" value="1"/>
</dbReference>
<dbReference type="Pfam" id="PF07714">
    <property type="entry name" value="PK_Tyr_Ser-Thr"/>
    <property type="match status" value="1"/>
</dbReference>
<dbReference type="PROSITE" id="PS00108">
    <property type="entry name" value="PROTEIN_KINASE_ST"/>
    <property type="match status" value="1"/>
</dbReference>
<accession>A0AAP0C5P0</accession>
<dbReference type="InterPro" id="IPR001480">
    <property type="entry name" value="Bulb-type_lectin_dom"/>
</dbReference>
<organism evidence="15 16">
    <name type="scientific">Deinandra increscens subsp. villosa</name>
    <dbReference type="NCBI Taxonomy" id="3103831"/>
    <lineage>
        <taxon>Eukaryota</taxon>
        <taxon>Viridiplantae</taxon>
        <taxon>Streptophyta</taxon>
        <taxon>Embryophyta</taxon>
        <taxon>Tracheophyta</taxon>
        <taxon>Spermatophyta</taxon>
        <taxon>Magnoliopsida</taxon>
        <taxon>eudicotyledons</taxon>
        <taxon>Gunneridae</taxon>
        <taxon>Pentapetalae</taxon>
        <taxon>asterids</taxon>
        <taxon>campanulids</taxon>
        <taxon>Asterales</taxon>
        <taxon>Asteraceae</taxon>
        <taxon>Asteroideae</taxon>
        <taxon>Heliantheae alliance</taxon>
        <taxon>Madieae</taxon>
        <taxon>Madiinae</taxon>
        <taxon>Deinandra</taxon>
    </lineage>
</organism>
<dbReference type="Proteomes" id="UP001408789">
    <property type="component" value="Unassembled WGS sequence"/>
</dbReference>
<dbReference type="SMART" id="SM00108">
    <property type="entry name" value="B_lectin"/>
    <property type="match status" value="1"/>
</dbReference>
<keyword evidence="3" id="KW-0472">Membrane</keyword>
<dbReference type="EC" id="2.7.11.1" evidence="2"/>
<dbReference type="SMART" id="SM00220">
    <property type="entry name" value="S_TKc"/>
    <property type="match status" value="1"/>
</dbReference>
<evidence type="ECO:0000256" key="8">
    <source>
        <dbReference type="ARBA" id="ARBA00022777"/>
    </source>
</evidence>
<evidence type="ECO:0000256" key="4">
    <source>
        <dbReference type="ARBA" id="ARBA00022527"/>
    </source>
</evidence>
<evidence type="ECO:0000259" key="14">
    <source>
        <dbReference type="PROSITE" id="PS50927"/>
    </source>
</evidence>
<evidence type="ECO:0000256" key="6">
    <source>
        <dbReference type="ARBA" id="ARBA00022729"/>
    </source>
</evidence>
<evidence type="ECO:0000259" key="13">
    <source>
        <dbReference type="PROSITE" id="PS50011"/>
    </source>
</evidence>
<dbReference type="GO" id="GO:0005524">
    <property type="term" value="F:ATP binding"/>
    <property type="evidence" value="ECO:0007669"/>
    <property type="project" value="UniProtKB-KW"/>
</dbReference>
<dbReference type="SUPFAM" id="SSF51110">
    <property type="entry name" value="alpha-D-mannose-specific plant lectins"/>
    <property type="match status" value="1"/>
</dbReference>
<comment type="subcellular location">
    <subcellularLocation>
        <location evidence="1">Cell membrane</location>
        <topology evidence="1">Single-pass type I membrane protein</topology>
    </subcellularLocation>
</comment>
<comment type="catalytic activity">
    <reaction evidence="11">
        <text>L-threonyl-[protein] + ATP = O-phospho-L-threonyl-[protein] + ADP + H(+)</text>
        <dbReference type="Rhea" id="RHEA:46608"/>
        <dbReference type="Rhea" id="RHEA-COMP:11060"/>
        <dbReference type="Rhea" id="RHEA-COMP:11605"/>
        <dbReference type="ChEBI" id="CHEBI:15378"/>
        <dbReference type="ChEBI" id="CHEBI:30013"/>
        <dbReference type="ChEBI" id="CHEBI:30616"/>
        <dbReference type="ChEBI" id="CHEBI:61977"/>
        <dbReference type="ChEBI" id="CHEBI:456216"/>
        <dbReference type="EC" id="2.7.11.1"/>
    </reaction>
</comment>
<evidence type="ECO:0000256" key="11">
    <source>
        <dbReference type="ARBA" id="ARBA00047899"/>
    </source>
</evidence>
<keyword evidence="8" id="KW-0418">Kinase</keyword>
<feature type="domain" description="Bulb-type lectin" evidence="14">
    <location>
        <begin position="15"/>
        <end position="148"/>
    </location>
</feature>
<sequence length="728" mass="82094">MLRLTAASRSSSSDILSVHQNISDVGGQTIVSGNAKFELGFFSPGNSRNRYLGIWFKNTTSQTVAWVANRENPLTDNSGALRLDSQGNHLSLVDGSNKLIWVSNSSSSSSSAASSSGTNMINLIAQLMDSGNLVIKNGNVTTTTTTTNNNQLEAGFIWQSFDYPGDTFLEGMKLGRNFITGRETYLTSWRSADDPSPGSKNHMGSVEVPLFSLSKISKATSEFSVDNKLGEGGFGPVYKDSRLKVVHRDLKAGNILLDNQMCSKISDFGLARIFKEDESEENTKRVVGTLGYISPEYAANGHFSIKSDVFSFGVLVLEIVSGKKNRGFVHEDHDDNLLGHFIFSMDEPDECHNCGSYFHDVFHCPTLPSYIKIIEDEDDESPSYHTHHDPPSSYFQGYSQLCYQGGYRGYSEHNSSKDYYRNQFHFPHQIHEQFDIQYDEPIYQYEEDGQIARFNLTLSRIDKLLSLSGLSDQEKIECLSLKCDVLSMKIHKEEAITPLSDDLYSLVGGEVVELPSVHWELGRKVCAKTTLSFTSGTVWLRTLNLALPGGNPRTLWVCSLETLTRLHSSTRATEGFKRLVSYAKCNRDSYETRDRSSKEQGLFRISQFIWDPADPLFFLFKAQPFVSVFSHRELFADEEMSKGLLTPQTNPPTSLYKRWFIKKTQEKHFELLINRQRWLRTNRSLSNGSFRSNTLSESYQRRISHSLAGKICGHERRRKAGMPTGVYY</sequence>
<dbReference type="Gene3D" id="2.90.10.10">
    <property type="entry name" value="Bulb-type lectin domain"/>
    <property type="match status" value="1"/>
</dbReference>
<keyword evidence="5" id="KW-0808">Transferase</keyword>
<evidence type="ECO:0000256" key="3">
    <source>
        <dbReference type="ARBA" id="ARBA00022475"/>
    </source>
</evidence>
<evidence type="ECO:0000256" key="10">
    <source>
        <dbReference type="ARBA" id="ARBA00023180"/>
    </source>
</evidence>
<evidence type="ECO:0000313" key="15">
    <source>
        <dbReference type="EMBL" id="KAK9050689.1"/>
    </source>
</evidence>
<keyword evidence="9" id="KW-0067">ATP-binding</keyword>
<evidence type="ECO:0000313" key="16">
    <source>
        <dbReference type="Proteomes" id="UP001408789"/>
    </source>
</evidence>
<dbReference type="EMBL" id="JBCNJP010000387">
    <property type="protein sequence ID" value="KAK9050689.1"/>
    <property type="molecule type" value="Genomic_DNA"/>
</dbReference>
<comment type="caution">
    <text evidence="15">The sequence shown here is derived from an EMBL/GenBank/DDBJ whole genome shotgun (WGS) entry which is preliminary data.</text>
</comment>
<evidence type="ECO:0000256" key="9">
    <source>
        <dbReference type="ARBA" id="ARBA00022840"/>
    </source>
</evidence>
<dbReference type="SUPFAM" id="SSF56112">
    <property type="entry name" value="Protein kinase-like (PK-like)"/>
    <property type="match status" value="1"/>
</dbReference>
<proteinExistence type="predicted"/>
<keyword evidence="3" id="KW-1003">Cell membrane</keyword>
<evidence type="ECO:0000256" key="7">
    <source>
        <dbReference type="ARBA" id="ARBA00022741"/>
    </source>
</evidence>
<name>A0AAP0C5P0_9ASTR</name>
<evidence type="ECO:0000256" key="5">
    <source>
        <dbReference type="ARBA" id="ARBA00022679"/>
    </source>
</evidence>
<dbReference type="PROSITE" id="PS50011">
    <property type="entry name" value="PROTEIN_KINASE_DOM"/>
    <property type="match status" value="1"/>
</dbReference>
<dbReference type="GO" id="GO:0005886">
    <property type="term" value="C:plasma membrane"/>
    <property type="evidence" value="ECO:0007669"/>
    <property type="project" value="UniProtKB-SubCell"/>
</dbReference>
<dbReference type="CDD" id="cd00028">
    <property type="entry name" value="B_lectin"/>
    <property type="match status" value="1"/>
</dbReference>
<dbReference type="GO" id="GO:0004674">
    <property type="term" value="F:protein serine/threonine kinase activity"/>
    <property type="evidence" value="ECO:0007669"/>
    <property type="project" value="UniProtKB-KW"/>
</dbReference>
<reference evidence="15 16" key="1">
    <citation type="submission" date="2024-04" db="EMBL/GenBank/DDBJ databases">
        <title>The reference genome of an endangered Asteraceae, Deinandra increscens subsp. villosa, native to the Central Coast of California.</title>
        <authorList>
            <person name="Guilliams M."/>
            <person name="Hasenstab-Lehman K."/>
            <person name="Meyer R."/>
            <person name="Mcevoy S."/>
        </authorList>
    </citation>
    <scope>NUCLEOTIDE SEQUENCE [LARGE SCALE GENOMIC DNA]</scope>
    <source>
        <tissue evidence="15">Leaf</tissue>
    </source>
</reference>
<feature type="domain" description="Protein kinase" evidence="13">
    <location>
        <begin position="110"/>
        <end position="395"/>
    </location>
</feature>
<dbReference type="InterPro" id="IPR036426">
    <property type="entry name" value="Bulb-type_lectin_dom_sf"/>
</dbReference>
<keyword evidence="7" id="KW-0547">Nucleotide-binding</keyword>
<evidence type="ECO:0000256" key="1">
    <source>
        <dbReference type="ARBA" id="ARBA00004251"/>
    </source>
</evidence>
<dbReference type="Gene3D" id="1.10.510.10">
    <property type="entry name" value="Transferase(Phosphotransferase) domain 1"/>
    <property type="match status" value="1"/>
</dbReference>
<dbReference type="Pfam" id="PF01453">
    <property type="entry name" value="B_lectin"/>
    <property type="match status" value="1"/>
</dbReference>
<keyword evidence="16" id="KW-1185">Reference proteome</keyword>
<dbReference type="InterPro" id="IPR000719">
    <property type="entry name" value="Prot_kinase_dom"/>
</dbReference>
<dbReference type="InterPro" id="IPR001245">
    <property type="entry name" value="Ser-Thr/Tyr_kinase_cat_dom"/>
</dbReference>
<dbReference type="InterPro" id="IPR011009">
    <property type="entry name" value="Kinase-like_dom_sf"/>
</dbReference>
<keyword evidence="10" id="KW-0325">Glycoprotein</keyword>
<protein>
    <recommendedName>
        <fullName evidence="2">non-specific serine/threonine protein kinase</fullName>
        <ecNumber evidence="2">2.7.11.1</ecNumber>
    </recommendedName>
</protein>
<dbReference type="PANTHER" id="PTHR27002">
    <property type="entry name" value="RECEPTOR-LIKE SERINE/THREONINE-PROTEIN KINASE SD1-8"/>
    <property type="match status" value="1"/>
</dbReference>
<keyword evidence="4" id="KW-0723">Serine/threonine-protein kinase</keyword>